<organism evidence="2 3">
    <name type="scientific">Xyrichtys novacula</name>
    <name type="common">Pearly razorfish</name>
    <name type="synonym">Hemipteronotus novacula</name>
    <dbReference type="NCBI Taxonomy" id="13765"/>
    <lineage>
        <taxon>Eukaryota</taxon>
        <taxon>Metazoa</taxon>
        <taxon>Chordata</taxon>
        <taxon>Craniata</taxon>
        <taxon>Vertebrata</taxon>
        <taxon>Euteleostomi</taxon>
        <taxon>Actinopterygii</taxon>
        <taxon>Neopterygii</taxon>
        <taxon>Teleostei</taxon>
        <taxon>Neoteleostei</taxon>
        <taxon>Acanthomorphata</taxon>
        <taxon>Eupercaria</taxon>
        <taxon>Labriformes</taxon>
        <taxon>Labridae</taxon>
        <taxon>Xyrichtys</taxon>
    </lineage>
</organism>
<dbReference type="InterPro" id="IPR027893">
    <property type="entry name" value="GON7_meta"/>
</dbReference>
<dbReference type="Pfam" id="PF15387">
    <property type="entry name" value="DUF4611"/>
    <property type="match status" value="1"/>
</dbReference>
<dbReference type="EMBL" id="OY660880">
    <property type="protein sequence ID" value="CAJ1077857.1"/>
    <property type="molecule type" value="Genomic_DNA"/>
</dbReference>
<accession>A0AAV1GVN6</accession>
<reference evidence="2" key="1">
    <citation type="submission" date="2023-08" db="EMBL/GenBank/DDBJ databases">
        <authorList>
            <person name="Alioto T."/>
            <person name="Alioto T."/>
            <person name="Gomez Garrido J."/>
        </authorList>
    </citation>
    <scope>NUCLEOTIDE SEQUENCE</scope>
</reference>
<name>A0AAV1GVN6_XYRNO</name>
<feature type="compositionally biased region" description="Acidic residues" evidence="1">
    <location>
        <begin position="68"/>
        <end position="86"/>
    </location>
</feature>
<evidence type="ECO:0000313" key="2">
    <source>
        <dbReference type="EMBL" id="CAJ1077857.1"/>
    </source>
</evidence>
<evidence type="ECO:0000256" key="1">
    <source>
        <dbReference type="SAM" id="MobiDB-lite"/>
    </source>
</evidence>
<dbReference type="Proteomes" id="UP001178508">
    <property type="component" value="Chromosome 17"/>
</dbReference>
<proteinExistence type="predicted"/>
<evidence type="ECO:0000313" key="3">
    <source>
        <dbReference type="Proteomes" id="UP001178508"/>
    </source>
</evidence>
<gene>
    <name evidence="2" type="ORF">XNOV1_A022478</name>
</gene>
<dbReference type="AlphaFoldDB" id="A0AAV1GVN6"/>
<sequence>MTTYEVVMKMAAVTAELVFRDGQKENISVKVENNLKSLIGGIHELNTNVSRLLTELVEQEKSHGVCAEGEEDDSDEEDEESEEPQNSDEQPPVKRSRS</sequence>
<feature type="region of interest" description="Disordered" evidence="1">
    <location>
        <begin position="60"/>
        <end position="98"/>
    </location>
</feature>
<dbReference type="GO" id="GO:0000408">
    <property type="term" value="C:EKC/KEOPS complex"/>
    <property type="evidence" value="ECO:0007669"/>
    <property type="project" value="InterPro"/>
</dbReference>
<keyword evidence="3" id="KW-1185">Reference proteome</keyword>
<protein>
    <submittedName>
        <fullName evidence="2">EKC/KEOPS complex subunit GON7-like</fullName>
    </submittedName>
</protein>